<keyword evidence="2" id="KW-0479">Metal-binding</keyword>
<feature type="transmembrane region" description="Helical" evidence="6">
    <location>
        <begin position="94"/>
        <end position="115"/>
    </location>
</feature>
<dbReference type="GO" id="GO:0005886">
    <property type="term" value="C:plasma membrane"/>
    <property type="evidence" value="ECO:0007669"/>
    <property type="project" value="TreeGrafter"/>
</dbReference>
<dbReference type="GO" id="GO:0046872">
    <property type="term" value="F:metal ion binding"/>
    <property type="evidence" value="ECO:0007669"/>
    <property type="project" value="UniProtKB-KW"/>
</dbReference>
<evidence type="ECO:0000256" key="2">
    <source>
        <dbReference type="ARBA" id="ARBA00022723"/>
    </source>
</evidence>
<dbReference type="GO" id="GO:0051539">
    <property type="term" value="F:4 iron, 4 sulfur cluster binding"/>
    <property type="evidence" value="ECO:0007669"/>
    <property type="project" value="UniProtKB-KW"/>
</dbReference>
<dbReference type="GO" id="GO:0016491">
    <property type="term" value="F:oxidoreductase activity"/>
    <property type="evidence" value="ECO:0007669"/>
    <property type="project" value="UniProtKB-KW"/>
</dbReference>
<evidence type="ECO:0000256" key="1">
    <source>
        <dbReference type="ARBA" id="ARBA00022485"/>
    </source>
</evidence>
<feature type="transmembrane region" description="Helical" evidence="6">
    <location>
        <begin position="28"/>
        <end position="47"/>
    </location>
</feature>
<dbReference type="EMBL" id="CAEZWF010000021">
    <property type="protein sequence ID" value="CAB4654471.1"/>
    <property type="molecule type" value="Genomic_DNA"/>
</dbReference>
<keyword evidence="6" id="KW-0812">Transmembrane</keyword>
<reference evidence="9" key="1">
    <citation type="submission" date="2020-05" db="EMBL/GenBank/DDBJ databases">
        <authorList>
            <person name="Chiriac C."/>
            <person name="Salcher M."/>
            <person name="Ghai R."/>
            <person name="Kavagutti S V."/>
        </authorList>
    </citation>
    <scope>NUCLEOTIDE SEQUENCE</scope>
</reference>
<dbReference type="EMBL" id="CAEZVW010000027">
    <property type="protein sequence ID" value="CAB4642301.1"/>
    <property type="molecule type" value="Genomic_DNA"/>
</dbReference>
<evidence type="ECO:0000256" key="3">
    <source>
        <dbReference type="ARBA" id="ARBA00023002"/>
    </source>
</evidence>
<name>A0A6J6KXZ2_9ZZZZ</name>
<feature type="domain" description="4Fe-4S ferredoxin-type" evidence="7">
    <location>
        <begin position="314"/>
        <end position="341"/>
    </location>
</feature>
<dbReference type="SUPFAM" id="SSF46548">
    <property type="entry name" value="alpha-helical ferredoxin"/>
    <property type="match status" value="1"/>
</dbReference>
<evidence type="ECO:0000256" key="4">
    <source>
        <dbReference type="ARBA" id="ARBA00023004"/>
    </source>
</evidence>
<feature type="transmembrane region" description="Helical" evidence="6">
    <location>
        <begin position="210"/>
        <end position="231"/>
    </location>
</feature>
<dbReference type="Pfam" id="PF13187">
    <property type="entry name" value="Fer4_9"/>
    <property type="match status" value="1"/>
</dbReference>
<dbReference type="InterPro" id="IPR017900">
    <property type="entry name" value="4Fe4S_Fe_S_CS"/>
</dbReference>
<feature type="domain" description="4Fe-4S ferredoxin-type" evidence="7">
    <location>
        <begin position="370"/>
        <end position="400"/>
    </location>
</feature>
<keyword evidence="4" id="KW-0408">Iron</keyword>
<dbReference type="EMBL" id="CAEZWK010000024">
    <property type="protein sequence ID" value="CAB4655687.1"/>
    <property type="molecule type" value="Genomic_DNA"/>
</dbReference>
<feature type="transmembrane region" description="Helical" evidence="6">
    <location>
        <begin position="243"/>
        <end position="262"/>
    </location>
</feature>
<evidence type="ECO:0000313" key="10">
    <source>
        <dbReference type="EMBL" id="CAB4655687.1"/>
    </source>
</evidence>
<keyword evidence="1" id="KW-0004">4Fe-4S</keyword>
<evidence type="ECO:0000256" key="6">
    <source>
        <dbReference type="SAM" id="Phobius"/>
    </source>
</evidence>
<protein>
    <submittedName>
        <fullName evidence="9">Unannotated protein</fullName>
    </submittedName>
</protein>
<dbReference type="InterPro" id="IPR051460">
    <property type="entry name" value="HdrC_iron-sulfur_subunit"/>
</dbReference>
<evidence type="ECO:0000313" key="8">
    <source>
        <dbReference type="EMBL" id="CAB4642301.1"/>
    </source>
</evidence>
<keyword evidence="6" id="KW-1133">Transmembrane helix</keyword>
<keyword evidence="6" id="KW-0472">Membrane</keyword>
<dbReference type="InterPro" id="IPR009051">
    <property type="entry name" value="Helical_ferredxn"/>
</dbReference>
<keyword evidence="5" id="KW-0411">Iron-sulfur</keyword>
<feature type="transmembrane region" description="Helical" evidence="6">
    <location>
        <begin position="135"/>
        <end position="154"/>
    </location>
</feature>
<feature type="transmembrane region" description="Helical" evidence="6">
    <location>
        <begin position="175"/>
        <end position="195"/>
    </location>
</feature>
<proteinExistence type="predicted"/>
<dbReference type="InterPro" id="IPR017896">
    <property type="entry name" value="4Fe4S_Fe-S-bd"/>
</dbReference>
<evidence type="ECO:0000256" key="5">
    <source>
        <dbReference type="ARBA" id="ARBA00023014"/>
    </source>
</evidence>
<dbReference type="PROSITE" id="PS51379">
    <property type="entry name" value="4FE4S_FER_2"/>
    <property type="match status" value="2"/>
</dbReference>
<accession>A0A6J6KXZ2</accession>
<dbReference type="Pfam" id="PF02754">
    <property type="entry name" value="CCG"/>
    <property type="match status" value="2"/>
</dbReference>
<dbReference type="PANTHER" id="PTHR43255">
    <property type="entry name" value="IRON-SULFUR-BINDING OXIDOREDUCTASE FADF-RELATED-RELATED"/>
    <property type="match status" value="1"/>
</dbReference>
<dbReference type="PROSITE" id="PS00198">
    <property type="entry name" value="4FE4S_FER_1"/>
    <property type="match status" value="1"/>
</dbReference>
<evidence type="ECO:0000259" key="7">
    <source>
        <dbReference type="PROSITE" id="PS51379"/>
    </source>
</evidence>
<organism evidence="9">
    <name type="scientific">freshwater metagenome</name>
    <dbReference type="NCBI Taxonomy" id="449393"/>
    <lineage>
        <taxon>unclassified sequences</taxon>
        <taxon>metagenomes</taxon>
        <taxon>ecological metagenomes</taxon>
    </lineage>
</organism>
<dbReference type="PANTHER" id="PTHR43255:SF1">
    <property type="entry name" value="IRON-SULFUR-BINDING OXIDOREDUCTASE FADF-RELATED"/>
    <property type="match status" value="1"/>
</dbReference>
<dbReference type="Gene3D" id="1.10.1060.10">
    <property type="entry name" value="Alpha-helical ferredoxin"/>
    <property type="match status" value="1"/>
</dbReference>
<keyword evidence="3" id="KW-0560">Oxidoreductase</keyword>
<dbReference type="AlphaFoldDB" id="A0A6J6KXZ2"/>
<dbReference type="InterPro" id="IPR004017">
    <property type="entry name" value="Cys_rich_dom"/>
</dbReference>
<gene>
    <name evidence="8" type="ORF">UFOPK2157_00760</name>
    <name evidence="9" type="ORF">UFOPK2228_00796</name>
    <name evidence="10" type="ORF">UFOPK2245_00869</name>
</gene>
<sequence length="706" mass="79047">MNDPSVGNRTLVGPKKKSLLPYPYPMNLGLAGLAYGITVVALVLLAIRTRALIGIYKKGQPDPTRRNDKFQRLKMAAGEIFGHTKMLNFSVVGVAHWFVMVGFFSLFGTLITAYGQLIDPYFALPVIGHFWPYEYFVELITWATGIGIVSLIGIRQVTRLRNKRSRFAGSGMGKAYYVEATILLIVFCVIALRGLEGALSNETEWNRHFITTWFIADMFKSLSLTQITFWIQIVATIKIVGSMLWFIVIASNLTMGIAWHRFLSPFNIFYRRNADGTSSLGALPPMLSHGEEINFEDPKEDDVFGLGTRADITWKGLLDMSSCTECGRCQSQCPAWHTEKPLSPKLLIMAMRDHAFAKTVENEALVGDLSPISLDVLWSCTTCGACVNECPVDIEHIDHIVNMRRFQVLVESEFPSELGGTFRNLEKSGNPWGANRTDREAWIAECDFPVNVIEGALPEDVEYLFWVGCAGAYEERAKKTTKAVAELLYMAGVSFAVLGKKETCTGDPARRAGNEFLYQILSRENIETFKEVFGDRPKGKKKVVVTCPHCFTTIGRDYGQQGYELEMVHHTQLLNQLIREKRLTPIKMSHTAMTFHDPCYLGRHNEIYQPPREVLEATGIEIIEMPRNKERSFCCGAGGGRMWMEEKIGSRININRVEEAIATGATELAVACPFCRVMTSDGMNAKESAVEVLDVAQVLLRSVKES</sequence>
<evidence type="ECO:0000313" key="9">
    <source>
        <dbReference type="EMBL" id="CAB4654471.1"/>
    </source>
</evidence>